<sequence length="54" mass="6356">MRRWRDGEMGEIFIKGNYPDMILKAISANKDCTSFILETLEFIIDLSQFIFHNS</sequence>
<protein>
    <submittedName>
        <fullName evidence="1">Uncharacterized protein</fullName>
    </submittedName>
</protein>
<organism evidence="1">
    <name type="scientific">Moorena producens (strain JHB)</name>
    <dbReference type="NCBI Taxonomy" id="1454205"/>
    <lineage>
        <taxon>Bacteria</taxon>
        <taxon>Bacillati</taxon>
        <taxon>Cyanobacteriota</taxon>
        <taxon>Cyanophyceae</taxon>
        <taxon>Coleofasciculales</taxon>
        <taxon>Coleofasciculaceae</taxon>
        <taxon>Moorena</taxon>
    </lineage>
</organism>
<reference evidence="1" key="1">
    <citation type="journal article" date="2017" name="Proc. Natl. Acad. Sci. U.S.A.">
        <title>Comparative genomics uncovers the prolific and distinctive metabolic potential of the cyanobacterial genus Moorea.</title>
        <authorList>
            <person name="Leao T."/>
            <person name="Castelao G."/>
            <person name="Korobeynikov A."/>
            <person name="Monroe E.A."/>
            <person name="Podell S."/>
            <person name="Glukhov E."/>
            <person name="Allen E.E."/>
            <person name="Gerwick W.H."/>
            <person name="Gerwick L."/>
        </authorList>
    </citation>
    <scope>NUCLEOTIDE SEQUENCE</scope>
    <source>
        <strain evidence="1">JHB</strain>
    </source>
</reference>
<proteinExistence type="predicted"/>
<dbReference type="AlphaFoldDB" id="A0A9Q9SU19"/>
<name>A0A9Q9SU19_MOOP1</name>
<gene>
    <name evidence="1" type="ORF">BJP36_36675</name>
</gene>
<reference evidence="1" key="2">
    <citation type="submission" date="2022-10" db="EMBL/GenBank/DDBJ databases">
        <authorList>
            <person name="Ngo T.-E."/>
        </authorList>
    </citation>
    <scope>NUCLEOTIDE SEQUENCE</scope>
    <source>
        <strain evidence="1">JHB</strain>
    </source>
</reference>
<evidence type="ECO:0000313" key="1">
    <source>
        <dbReference type="EMBL" id="WAN69632.1"/>
    </source>
</evidence>
<accession>A0A9Q9SU19</accession>
<dbReference type="EMBL" id="CP017708">
    <property type="protein sequence ID" value="WAN69632.1"/>
    <property type="molecule type" value="Genomic_DNA"/>
</dbReference>
<dbReference type="Proteomes" id="UP000176944">
    <property type="component" value="Chromosome"/>
</dbReference>